<accession>A0AAN7VPW5</accession>
<dbReference type="AlphaFoldDB" id="A0AAN7VPW5"/>
<evidence type="ECO:0000259" key="3">
    <source>
        <dbReference type="Pfam" id="PF13359"/>
    </source>
</evidence>
<dbReference type="EMBL" id="JAVRBK010000002">
    <property type="protein sequence ID" value="KAK5648288.1"/>
    <property type="molecule type" value="Genomic_DNA"/>
</dbReference>
<evidence type="ECO:0000313" key="4">
    <source>
        <dbReference type="EMBL" id="KAK5648288.1"/>
    </source>
</evidence>
<feature type="domain" description="DDE Tnp4" evidence="3">
    <location>
        <begin position="15"/>
        <end position="61"/>
    </location>
</feature>
<protein>
    <recommendedName>
        <fullName evidence="3">DDE Tnp4 domain-containing protein</fullName>
    </recommendedName>
</protein>
<sequence>MSLRTIFLNYVELYRVLSRARRVIENTFGILVARWRIFHRSICASPNNIDNIVKAAVCLHNFIRSSRPSRQRYTPPNYIDSDDVLGKWREEVQGAIVKNCPRLGTNNSTCSAIQQRNDLTKYFLTAAGFKKGQIEYVKRT</sequence>
<keyword evidence="5" id="KW-1185">Reference proteome</keyword>
<dbReference type="GO" id="GO:0046872">
    <property type="term" value="F:metal ion binding"/>
    <property type="evidence" value="ECO:0007669"/>
    <property type="project" value="UniProtKB-KW"/>
</dbReference>
<evidence type="ECO:0000256" key="2">
    <source>
        <dbReference type="ARBA" id="ARBA00022723"/>
    </source>
</evidence>
<evidence type="ECO:0000313" key="5">
    <source>
        <dbReference type="Proteomes" id="UP001329430"/>
    </source>
</evidence>
<proteinExistence type="predicted"/>
<gene>
    <name evidence="4" type="ORF">RI129_003180</name>
</gene>
<keyword evidence="2" id="KW-0479">Metal-binding</keyword>
<name>A0AAN7VPW5_9COLE</name>
<reference evidence="4 5" key="1">
    <citation type="journal article" date="2024" name="Insects">
        <title>An Improved Chromosome-Level Genome Assembly of the Firefly Pyrocoelia pectoralis.</title>
        <authorList>
            <person name="Fu X."/>
            <person name="Meyer-Rochow V.B."/>
            <person name="Ballantyne L."/>
            <person name="Zhu X."/>
        </authorList>
    </citation>
    <scope>NUCLEOTIDE SEQUENCE [LARGE SCALE GENOMIC DNA]</scope>
    <source>
        <strain evidence="4">XCY_ONT2</strain>
    </source>
</reference>
<evidence type="ECO:0000256" key="1">
    <source>
        <dbReference type="ARBA" id="ARBA00001968"/>
    </source>
</evidence>
<dbReference type="Proteomes" id="UP001329430">
    <property type="component" value="Chromosome 2"/>
</dbReference>
<dbReference type="InterPro" id="IPR027806">
    <property type="entry name" value="HARBI1_dom"/>
</dbReference>
<comment type="cofactor">
    <cofactor evidence="1">
        <name>a divalent metal cation</name>
        <dbReference type="ChEBI" id="CHEBI:60240"/>
    </cofactor>
</comment>
<organism evidence="4 5">
    <name type="scientific">Pyrocoelia pectoralis</name>
    <dbReference type="NCBI Taxonomy" id="417401"/>
    <lineage>
        <taxon>Eukaryota</taxon>
        <taxon>Metazoa</taxon>
        <taxon>Ecdysozoa</taxon>
        <taxon>Arthropoda</taxon>
        <taxon>Hexapoda</taxon>
        <taxon>Insecta</taxon>
        <taxon>Pterygota</taxon>
        <taxon>Neoptera</taxon>
        <taxon>Endopterygota</taxon>
        <taxon>Coleoptera</taxon>
        <taxon>Polyphaga</taxon>
        <taxon>Elateriformia</taxon>
        <taxon>Elateroidea</taxon>
        <taxon>Lampyridae</taxon>
        <taxon>Lampyrinae</taxon>
        <taxon>Pyrocoelia</taxon>
    </lineage>
</organism>
<dbReference type="Pfam" id="PF13359">
    <property type="entry name" value="DDE_Tnp_4"/>
    <property type="match status" value="1"/>
</dbReference>
<comment type="caution">
    <text evidence="4">The sequence shown here is derived from an EMBL/GenBank/DDBJ whole genome shotgun (WGS) entry which is preliminary data.</text>
</comment>